<proteinExistence type="predicted"/>
<protein>
    <submittedName>
        <fullName evidence="1">Uncharacterized protein</fullName>
    </submittedName>
</protein>
<organism evidence="1 2">
    <name type="scientific">Rubus argutus</name>
    <name type="common">Southern blackberry</name>
    <dbReference type="NCBI Taxonomy" id="59490"/>
    <lineage>
        <taxon>Eukaryota</taxon>
        <taxon>Viridiplantae</taxon>
        <taxon>Streptophyta</taxon>
        <taxon>Embryophyta</taxon>
        <taxon>Tracheophyta</taxon>
        <taxon>Spermatophyta</taxon>
        <taxon>Magnoliopsida</taxon>
        <taxon>eudicotyledons</taxon>
        <taxon>Gunneridae</taxon>
        <taxon>Pentapetalae</taxon>
        <taxon>rosids</taxon>
        <taxon>fabids</taxon>
        <taxon>Rosales</taxon>
        <taxon>Rosaceae</taxon>
        <taxon>Rosoideae</taxon>
        <taxon>Rosoideae incertae sedis</taxon>
        <taxon>Rubus</taxon>
    </lineage>
</organism>
<name>A0AAW1YND1_RUBAR</name>
<evidence type="ECO:0000313" key="2">
    <source>
        <dbReference type="Proteomes" id="UP001457282"/>
    </source>
</evidence>
<dbReference type="EMBL" id="JBEDUW010000001">
    <property type="protein sequence ID" value="KAK9950178.1"/>
    <property type="molecule type" value="Genomic_DNA"/>
</dbReference>
<dbReference type="AlphaFoldDB" id="A0AAW1YND1"/>
<reference evidence="1 2" key="1">
    <citation type="journal article" date="2023" name="G3 (Bethesda)">
        <title>A chromosome-length genome assembly and annotation of blackberry (Rubus argutus, cv. 'Hillquist').</title>
        <authorList>
            <person name="Bruna T."/>
            <person name="Aryal R."/>
            <person name="Dudchenko O."/>
            <person name="Sargent D.J."/>
            <person name="Mead D."/>
            <person name="Buti M."/>
            <person name="Cavallini A."/>
            <person name="Hytonen T."/>
            <person name="Andres J."/>
            <person name="Pham M."/>
            <person name="Weisz D."/>
            <person name="Mascagni F."/>
            <person name="Usai G."/>
            <person name="Natali L."/>
            <person name="Bassil N."/>
            <person name="Fernandez G.E."/>
            <person name="Lomsadze A."/>
            <person name="Armour M."/>
            <person name="Olukolu B."/>
            <person name="Poorten T."/>
            <person name="Britton C."/>
            <person name="Davik J."/>
            <person name="Ashrafi H."/>
            <person name="Aiden E.L."/>
            <person name="Borodovsky M."/>
            <person name="Worthington M."/>
        </authorList>
    </citation>
    <scope>NUCLEOTIDE SEQUENCE [LARGE SCALE GENOMIC DNA]</scope>
    <source>
        <strain evidence="1">PI 553951</strain>
    </source>
</reference>
<sequence length="137" mass="14903">MASIKATDMLIQHGSPLPLSGKQASPIPCHMIDWIELCLLKDPISFNTSKTKDPIFPFASPSTTFSTSSFFFANLEPFSAAQPSSVVSPPAEFDSAENPPVFHHLSLASPPLHEIYHISETLLLKHLPVSIPILPLS</sequence>
<comment type="caution">
    <text evidence="1">The sequence shown here is derived from an EMBL/GenBank/DDBJ whole genome shotgun (WGS) entry which is preliminary data.</text>
</comment>
<keyword evidence="2" id="KW-1185">Reference proteome</keyword>
<accession>A0AAW1YND1</accession>
<gene>
    <name evidence="1" type="ORF">M0R45_005679</name>
</gene>
<dbReference type="Proteomes" id="UP001457282">
    <property type="component" value="Unassembled WGS sequence"/>
</dbReference>
<evidence type="ECO:0000313" key="1">
    <source>
        <dbReference type="EMBL" id="KAK9950178.1"/>
    </source>
</evidence>